<evidence type="ECO:0000313" key="11">
    <source>
        <dbReference type="Ensembl" id="ENSMMDP00005012997.1"/>
    </source>
</evidence>
<feature type="domain" description="HOOK N-terminal" evidence="10">
    <location>
        <begin position="44"/>
        <end position="160"/>
    </location>
</feature>
<evidence type="ECO:0000256" key="2">
    <source>
        <dbReference type="ARBA" id="ARBA00006946"/>
    </source>
</evidence>
<dbReference type="Pfam" id="PF05622">
    <property type="entry name" value="HOOK"/>
    <property type="match status" value="1"/>
</dbReference>
<dbReference type="PANTHER" id="PTHR18947">
    <property type="entry name" value="HOOK PROTEINS"/>
    <property type="match status" value="1"/>
</dbReference>
<dbReference type="GO" id="GO:0008017">
    <property type="term" value="F:microtubule binding"/>
    <property type="evidence" value="ECO:0007669"/>
    <property type="project" value="InterPro"/>
</dbReference>
<proteinExistence type="inferred from homology"/>
<dbReference type="AlphaFoldDB" id="A0A667XCU4"/>
<dbReference type="SUPFAM" id="SSF116907">
    <property type="entry name" value="Hook domain"/>
    <property type="match status" value="1"/>
</dbReference>
<keyword evidence="4" id="KW-0493">Microtubule</keyword>
<protein>
    <submittedName>
        <fullName evidence="11">Hook microtubule-tethering protein 1</fullName>
    </submittedName>
</protein>
<keyword evidence="6" id="KW-0206">Cytoskeleton</keyword>
<feature type="coiled-coil region" evidence="7">
    <location>
        <begin position="484"/>
        <end position="567"/>
    </location>
</feature>
<dbReference type="Pfam" id="PF19047">
    <property type="entry name" value="HOOK_N"/>
    <property type="match status" value="1"/>
</dbReference>
<dbReference type="Ensembl" id="ENSMMDT00005013369.1">
    <property type="protein sequence ID" value="ENSMMDP00005012997.1"/>
    <property type="gene ID" value="ENSMMDG00005001081.1"/>
</dbReference>
<reference evidence="11" key="3">
    <citation type="submission" date="2025-09" db="UniProtKB">
        <authorList>
            <consortium name="Ensembl"/>
        </authorList>
    </citation>
    <scope>IDENTIFICATION</scope>
</reference>
<sequence length="638" mass="75249">KTCKKCHIYFDITFSFKQNCKIHPTESGFDDALPEKILTTFSLSLSSSLWCRDPAWFSDGWLSRIKTDVGDNWRLKMNNLKKILQMMVDYYNEVLAQQISDFPLPDLALVAEHSDPVELGRLLQLILGCAVKCERKQEYIQIIMTLEESVQHVVMTAIQEVSQLWTFLLFFEFFFFFFLVISKEELAQRCQELDIQVTVLQEERNSLLAENDVLTDRANQLDSFDDPSTPSGRKHSQLQQQLETLQEENFRLEAAKDDYRIHCEELEKQLIEVQHRNDELTSLAEESRALKDELDILRSCSDRAVKLEASVETYKRKLEDLGDLRRQVKLLEEKNMTYMHNTVSLEEELRKANAARAQLETYKRQVQELHRKLSEETRRADNLAFEMKKFEEKHEAMMKERERIIMERDTLKETNEELRCTQAQQSHLYQAGIKLDRMLPSGSPSHDNLAAELIPIEYREKFIRLQHENKMLRVQQEDCEREKIADLQVQLEEAHRTHSELDTENRLSRERISELQQQVEDLQKALQSQAAKPDDVTLKLEELMAALKKKDDDMRAMEERYKMYLEKARNVIRALDPKLNPATAEIQALKNQLSDRDKRILSLEVNKDAFDFFMSTLWVCQTNREYKYFFSRLFLKCN</sequence>
<dbReference type="GO" id="GO:0005737">
    <property type="term" value="C:cytoplasm"/>
    <property type="evidence" value="ECO:0007669"/>
    <property type="project" value="TreeGrafter"/>
</dbReference>
<keyword evidence="8" id="KW-1133">Transmembrane helix</keyword>
<dbReference type="PANTHER" id="PTHR18947:SF36">
    <property type="entry name" value="PROTEIN HOOK HOMOLOG 1"/>
    <property type="match status" value="1"/>
</dbReference>
<feature type="transmembrane region" description="Helical" evidence="8">
    <location>
        <begin position="164"/>
        <end position="181"/>
    </location>
</feature>
<name>A0A667XCU4_9TELE</name>
<dbReference type="FunFam" id="1.10.418.10:FF:000024">
    <property type="entry name" value="Hook homolog 3 (Drosophila)"/>
    <property type="match status" value="1"/>
</dbReference>
<evidence type="ECO:0000256" key="4">
    <source>
        <dbReference type="ARBA" id="ARBA00022701"/>
    </source>
</evidence>
<reference evidence="11" key="1">
    <citation type="submission" date="2019-06" db="EMBL/GenBank/DDBJ databases">
        <authorList>
            <consortium name="Wellcome Sanger Institute Data Sharing"/>
        </authorList>
    </citation>
    <scope>NUCLEOTIDE SEQUENCE [LARGE SCALE GENOMIC DNA]</scope>
</reference>
<dbReference type="Gene3D" id="1.10.418.10">
    <property type="entry name" value="Calponin-like domain"/>
    <property type="match status" value="1"/>
</dbReference>
<dbReference type="Proteomes" id="UP000472263">
    <property type="component" value="Chromosome 4"/>
</dbReference>
<evidence type="ECO:0000313" key="12">
    <source>
        <dbReference type="Proteomes" id="UP000472263"/>
    </source>
</evidence>
<dbReference type="InterPro" id="IPR036872">
    <property type="entry name" value="CH_dom_sf"/>
</dbReference>
<dbReference type="InterPro" id="IPR043936">
    <property type="entry name" value="HOOK_N"/>
</dbReference>
<reference evidence="11" key="2">
    <citation type="submission" date="2025-08" db="UniProtKB">
        <authorList>
            <consortium name="Ensembl"/>
        </authorList>
    </citation>
    <scope>IDENTIFICATION</scope>
</reference>
<dbReference type="GO" id="GO:0005874">
    <property type="term" value="C:microtubule"/>
    <property type="evidence" value="ECO:0007669"/>
    <property type="project" value="UniProtKB-KW"/>
</dbReference>
<dbReference type="GO" id="GO:0005813">
    <property type="term" value="C:centrosome"/>
    <property type="evidence" value="ECO:0007669"/>
    <property type="project" value="TreeGrafter"/>
</dbReference>
<keyword evidence="3" id="KW-0963">Cytoplasm</keyword>
<evidence type="ECO:0000259" key="10">
    <source>
        <dbReference type="Pfam" id="PF19047"/>
    </source>
</evidence>
<evidence type="ECO:0000256" key="3">
    <source>
        <dbReference type="ARBA" id="ARBA00022490"/>
    </source>
</evidence>
<feature type="domain" description="Hook C-terminal" evidence="9">
    <location>
        <begin position="188"/>
        <end position="539"/>
    </location>
</feature>
<comment type="subcellular location">
    <subcellularLocation>
        <location evidence="1">Cytoplasm</location>
        <location evidence="1">Cytoskeleton</location>
    </subcellularLocation>
</comment>
<dbReference type="GeneTree" id="ENSGT00940000159251"/>
<dbReference type="GO" id="GO:0031122">
    <property type="term" value="P:cytoplasmic microtubule organization"/>
    <property type="evidence" value="ECO:0007669"/>
    <property type="project" value="InterPro"/>
</dbReference>
<evidence type="ECO:0000256" key="6">
    <source>
        <dbReference type="ARBA" id="ARBA00023212"/>
    </source>
</evidence>
<dbReference type="GO" id="GO:0010256">
    <property type="term" value="P:endomembrane system organization"/>
    <property type="evidence" value="ECO:0007669"/>
    <property type="project" value="UniProtKB-ARBA"/>
</dbReference>
<feature type="coiled-coil region" evidence="7">
    <location>
        <begin position="183"/>
        <end position="407"/>
    </location>
</feature>
<evidence type="ECO:0000256" key="7">
    <source>
        <dbReference type="SAM" id="Coils"/>
    </source>
</evidence>
<accession>A0A667XCU4</accession>
<keyword evidence="8" id="KW-0472">Membrane</keyword>
<dbReference type="InterPro" id="IPR008636">
    <property type="entry name" value="Hook_C"/>
</dbReference>
<dbReference type="GO" id="GO:0030705">
    <property type="term" value="P:cytoskeleton-dependent intracellular transport"/>
    <property type="evidence" value="ECO:0007669"/>
    <property type="project" value="InterPro"/>
</dbReference>
<organism evidence="11 12">
    <name type="scientific">Myripristis murdjan</name>
    <name type="common">pinecone soldierfish</name>
    <dbReference type="NCBI Taxonomy" id="586833"/>
    <lineage>
        <taxon>Eukaryota</taxon>
        <taxon>Metazoa</taxon>
        <taxon>Chordata</taxon>
        <taxon>Craniata</taxon>
        <taxon>Vertebrata</taxon>
        <taxon>Euteleostomi</taxon>
        <taxon>Actinopterygii</taxon>
        <taxon>Neopterygii</taxon>
        <taxon>Teleostei</taxon>
        <taxon>Neoteleostei</taxon>
        <taxon>Acanthomorphata</taxon>
        <taxon>Holocentriformes</taxon>
        <taxon>Holocentridae</taxon>
        <taxon>Myripristis</taxon>
    </lineage>
</organism>
<comment type="similarity">
    <text evidence="2">Belongs to the hook family.</text>
</comment>
<evidence type="ECO:0000256" key="5">
    <source>
        <dbReference type="ARBA" id="ARBA00023054"/>
    </source>
</evidence>
<dbReference type="GO" id="GO:0051959">
    <property type="term" value="F:dynein light intermediate chain binding"/>
    <property type="evidence" value="ECO:0007669"/>
    <property type="project" value="TreeGrafter"/>
</dbReference>
<keyword evidence="8" id="KW-0812">Transmembrane</keyword>
<keyword evidence="12" id="KW-1185">Reference proteome</keyword>
<gene>
    <name evidence="11" type="primary">HOOK1</name>
    <name evidence="11" type="synonym">hook1</name>
</gene>
<evidence type="ECO:0000259" key="9">
    <source>
        <dbReference type="Pfam" id="PF05622"/>
    </source>
</evidence>
<evidence type="ECO:0000256" key="8">
    <source>
        <dbReference type="SAM" id="Phobius"/>
    </source>
</evidence>
<keyword evidence="5 7" id="KW-0175">Coiled coil</keyword>
<dbReference type="CDD" id="cd22222">
    <property type="entry name" value="HkD_Hook"/>
    <property type="match status" value="1"/>
</dbReference>
<evidence type="ECO:0000256" key="1">
    <source>
        <dbReference type="ARBA" id="ARBA00004245"/>
    </source>
</evidence>